<sequence length="107" mass="11549">MESVTGYDSLDDVLVDLVATDFVVQVVGFPGSNLDVYAAGLGLVYLAEFDLHMIVCTPALWARIWLSILLISWSESLASVPTWSSASLTFLVVTLAGSSLTRAWLPI</sequence>
<proteinExistence type="predicted"/>
<evidence type="ECO:0000313" key="3">
    <source>
        <dbReference type="Proteomes" id="UP000242287"/>
    </source>
</evidence>
<keyword evidence="1" id="KW-1133">Transmembrane helix</keyword>
<evidence type="ECO:0000256" key="1">
    <source>
        <dbReference type="SAM" id="Phobius"/>
    </source>
</evidence>
<protein>
    <submittedName>
        <fullName evidence="2">Uncharacterized protein</fullName>
    </submittedName>
</protein>
<keyword evidence="1" id="KW-0812">Transmembrane</keyword>
<gene>
    <name evidence="2" type="ORF">AMATHDRAFT_5672</name>
</gene>
<reference evidence="2 3" key="1">
    <citation type="submission" date="2014-02" db="EMBL/GenBank/DDBJ databases">
        <title>Transposable element dynamics among asymbiotic and ectomycorrhizal Amanita fungi.</title>
        <authorList>
            <consortium name="DOE Joint Genome Institute"/>
            <person name="Hess J."/>
            <person name="Skrede I."/>
            <person name="Wolfe B."/>
            <person name="LaButti K."/>
            <person name="Ohm R.A."/>
            <person name="Grigoriev I.V."/>
            <person name="Pringle A."/>
        </authorList>
    </citation>
    <scope>NUCLEOTIDE SEQUENCE [LARGE SCALE GENOMIC DNA]</scope>
    <source>
        <strain evidence="2 3">SKay4041</strain>
    </source>
</reference>
<dbReference type="Proteomes" id="UP000242287">
    <property type="component" value="Unassembled WGS sequence"/>
</dbReference>
<dbReference type="EMBL" id="KZ302057">
    <property type="protein sequence ID" value="PFH48587.1"/>
    <property type="molecule type" value="Genomic_DNA"/>
</dbReference>
<feature type="transmembrane region" description="Helical" evidence="1">
    <location>
        <begin position="85"/>
        <end position="105"/>
    </location>
</feature>
<feature type="transmembrane region" description="Helical" evidence="1">
    <location>
        <begin position="53"/>
        <end position="73"/>
    </location>
</feature>
<accession>A0A2A9NK06</accession>
<name>A0A2A9NK06_9AGAR</name>
<dbReference type="AlphaFoldDB" id="A0A2A9NK06"/>
<keyword evidence="3" id="KW-1185">Reference proteome</keyword>
<organism evidence="2 3">
    <name type="scientific">Amanita thiersii Skay4041</name>
    <dbReference type="NCBI Taxonomy" id="703135"/>
    <lineage>
        <taxon>Eukaryota</taxon>
        <taxon>Fungi</taxon>
        <taxon>Dikarya</taxon>
        <taxon>Basidiomycota</taxon>
        <taxon>Agaricomycotina</taxon>
        <taxon>Agaricomycetes</taxon>
        <taxon>Agaricomycetidae</taxon>
        <taxon>Agaricales</taxon>
        <taxon>Pluteineae</taxon>
        <taxon>Amanitaceae</taxon>
        <taxon>Amanita</taxon>
    </lineage>
</organism>
<keyword evidence="1" id="KW-0472">Membrane</keyword>
<evidence type="ECO:0000313" key="2">
    <source>
        <dbReference type="EMBL" id="PFH48587.1"/>
    </source>
</evidence>
<feature type="transmembrane region" description="Helical" evidence="1">
    <location>
        <begin position="22"/>
        <end position="46"/>
    </location>
</feature>